<dbReference type="EMBL" id="JAUSUY010000003">
    <property type="protein sequence ID" value="MDT3425282.1"/>
    <property type="molecule type" value="Genomic_DNA"/>
</dbReference>
<dbReference type="Gene3D" id="3.40.50.300">
    <property type="entry name" value="P-loop containing nucleotide triphosphate hydrolases"/>
    <property type="match status" value="1"/>
</dbReference>
<accession>A0ABU3H5D6</accession>
<dbReference type="Proteomes" id="UP001248709">
    <property type="component" value="Unassembled WGS sequence"/>
</dbReference>
<proteinExistence type="predicted"/>
<dbReference type="SUPFAM" id="SSF52540">
    <property type="entry name" value="P-loop containing nucleoside triphosphate hydrolases"/>
    <property type="match status" value="1"/>
</dbReference>
<protein>
    <recommendedName>
        <fullName evidence="3">AAA+ ATPase domain-containing protein</fullName>
    </recommendedName>
</protein>
<gene>
    <name evidence="1" type="ORF">J2Z22_000798</name>
</gene>
<evidence type="ECO:0000313" key="1">
    <source>
        <dbReference type="EMBL" id="MDT3425282.1"/>
    </source>
</evidence>
<dbReference type="InterPro" id="IPR027417">
    <property type="entry name" value="P-loop_NTPase"/>
</dbReference>
<sequence>MSSILINEKVKREISSCYILGRLADESDPDRIPALGRERKAVSISQRNENNVVFYLQAVSDEPKLLKDDLGKSPKECYVSFDDFNSRYLQSIKYYEQADKVQFLHEHLEGKLILFKPKLNLRHDSTVHKYHYNFEIVLVSDDKNEANDYVAIPQVKKGVPAARFERSLLDKAPVQLPDYPIYMEIPEFILCDGYLYFIPEQDVLVTGNNNNLYYAMKPQSVKRLVVSEIENFWDHMKCAYRELGFITAKYASDLRDLFDQRGNSIVQGEAPQPKKEEMKDQIPKSPRTLSEADFIARLKHYTAAEGLVYQEEEGLVNFHTALKTENIAVLGGMSGTGKTQLALLYAKALGLKKDENLLVVPISPSYTEPSDILGYLNHQLGLFMESETGLVSFLERASNNKNELYMVLFDEMNLGQVEHYFSPFISLLEMPKDQRTLRVYSKDAICHNRKLQDGISIYDNVLFVGTANFDETTKDFSNRMLDRMNVIFLEKTAFGQAMEEKEEETLSFDMEMNVNRDTYRDYWVDKESRLEESEISLLDRLHELMREYDSQTGVSFRIAKGIGKYLSNIPEVSEGNPFVTRKTAFDYQIKQRILTKIRGHREQIQELVGSYDLGNNKYQRGYIARLLLEERTASNGEDDFKASLNFLEQKAKELTRNGYAL</sequence>
<name>A0ABU3H5D6_9BACL</name>
<comment type="caution">
    <text evidence="1">The sequence shown here is derived from an EMBL/GenBank/DDBJ whole genome shotgun (WGS) entry which is preliminary data.</text>
</comment>
<evidence type="ECO:0008006" key="3">
    <source>
        <dbReference type="Google" id="ProtNLM"/>
    </source>
</evidence>
<evidence type="ECO:0000313" key="2">
    <source>
        <dbReference type="Proteomes" id="UP001248709"/>
    </source>
</evidence>
<reference evidence="1 2" key="1">
    <citation type="submission" date="2023-07" db="EMBL/GenBank/DDBJ databases">
        <title>Genomic Encyclopedia of Type Strains, Phase IV (KMG-IV): sequencing the most valuable type-strain genomes for metagenomic binning, comparative biology and taxonomic classification.</title>
        <authorList>
            <person name="Goeker M."/>
        </authorList>
    </citation>
    <scope>NUCLEOTIDE SEQUENCE [LARGE SCALE GENOMIC DNA]</scope>
    <source>
        <strain evidence="1 2">T98</strain>
    </source>
</reference>
<keyword evidence="2" id="KW-1185">Reference proteome</keyword>
<dbReference type="RefSeq" id="WP_025701578.1">
    <property type="nucleotide sequence ID" value="NZ_JAUSUY010000003.1"/>
</dbReference>
<organism evidence="1 2">
    <name type="scientific">Paenibacillus forsythiae</name>
    <dbReference type="NCBI Taxonomy" id="365616"/>
    <lineage>
        <taxon>Bacteria</taxon>
        <taxon>Bacillati</taxon>
        <taxon>Bacillota</taxon>
        <taxon>Bacilli</taxon>
        <taxon>Bacillales</taxon>
        <taxon>Paenibacillaceae</taxon>
        <taxon>Paenibacillus</taxon>
    </lineage>
</organism>